<name>A0A0K0CTA8_ANGCA</name>
<dbReference type="WBParaSite" id="ACAC_0000029201-mRNA-1">
    <property type="protein sequence ID" value="ACAC_0000029201-mRNA-1"/>
    <property type="gene ID" value="ACAC_0000029201"/>
</dbReference>
<sequence length="154" mass="17583">MRADGVYIYHIKWLGYETSSDPENFVEEKHMLDDPYGGFKYISRESDGFKKGYKVVKVSLVTEHPTSGDVVGVVVFTHPHHGNQLAQYIPLREIHENAPMTFIIGAFSVLFGRQGQGSERACIIVIAEENHLNVIWKEYDLTVKVFLVLPGYFY</sequence>
<organism evidence="1 2">
    <name type="scientific">Angiostrongylus cantonensis</name>
    <name type="common">Rat lungworm</name>
    <dbReference type="NCBI Taxonomy" id="6313"/>
    <lineage>
        <taxon>Eukaryota</taxon>
        <taxon>Metazoa</taxon>
        <taxon>Ecdysozoa</taxon>
        <taxon>Nematoda</taxon>
        <taxon>Chromadorea</taxon>
        <taxon>Rhabditida</taxon>
        <taxon>Rhabditina</taxon>
        <taxon>Rhabditomorpha</taxon>
        <taxon>Strongyloidea</taxon>
        <taxon>Metastrongylidae</taxon>
        <taxon>Angiostrongylus</taxon>
    </lineage>
</organism>
<proteinExistence type="predicted"/>
<evidence type="ECO:0000313" key="1">
    <source>
        <dbReference type="Proteomes" id="UP000035642"/>
    </source>
</evidence>
<accession>A0A0K0CTA8</accession>
<keyword evidence="1" id="KW-1185">Reference proteome</keyword>
<dbReference type="AlphaFoldDB" id="A0A0K0CTA8"/>
<evidence type="ECO:0000313" key="2">
    <source>
        <dbReference type="WBParaSite" id="ACAC_0000029201-mRNA-1"/>
    </source>
</evidence>
<protein>
    <submittedName>
        <fullName evidence="2">Chromo domain-containing protein</fullName>
    </submittedName>
</protein>
<reference evidence="2" key="2">
    <citation type="submission" date="2017-02" db="UniProtKB">
        <authorList>
            <consortium name="WormBaseParasite"/>
        </authorList>
    </citation>
    <scope>IDENTIFICATION</scope>
</reference>
<dbReference type="Proteomes" id="UP000035642">
    <property type="component" value="Unassembled WGS sequence"/>
</dbReference>
<reference evidence="1" key="1">
    <citation type="submission" date="2012-09" db="EMBL/GenBank/DDBJ databases">
        <authorList>
            <person name="Martin A.A."/>
        </authorList>
    </citation>
    <scope>NUCLEOTIDE SEQUENCE</scope>
</reference>